<reference evidence="2 3" key="1">
    <citation type="submission" date="2023-07" db="EMBL/GenBank/DDBJ databases">
        <title>Genomic Encyclopedia of Type Strains, Phase IV (KMG-IV): sequencing the most valuable type-strain genomes for metagenomic binning, comparative biology and taxonomic classification.</title>
        <authorList>
            <person name="Goeker M."/>
        </authorList>
    </citation>
    <scope>NUCLEOTIDE SEQUENCE [LARGE SCALE GENOMIC DNA]</scope>
    <source>
        <strain evidence="2 3">DSM 23494</strain>
    </source>
</reference>
<dbReference type="RefSeq" id="WP_307471232.1">
    <property type="nucleotide sequence ID" value="NZ_JAUSUB010000001.1"/>
</dbReference>
<comment type="caution">
    <text evidence="2">The sequence shown here is derived from an EMBL/GenBank/DDBJ whole genome shotgun (WGS) entry which is preliminary data.</text>
</comment>
<accession>A0ABU0ACL8</accession>
<proteinExistence type="predicted"/>
<feature type="transmembrane region" description="Helical" evidence="1">
    <location>
        <begin position="18"/>
        <end position="39"/>
    </location>
</feature>
<dbReference type="Proteomes" id="UP001238088">
    <property type="component" value="Unassembled WGS sequence"/>
</dbReference>
<organism evidence="2 3">
    <name type="scientific">Cytobacillus purgationiresistens</name>
    <dbReference type="NCBI Taxonomy" id="863449"/>
    <lineage>
        <taxon>Bacteria</taxon>
        <taxon>Bacillati</taxon>
        <taxon>Bacillota</taxon>
        <taxon>Bacilli</taxon>
        <taxon>Bacillales</taxon>
        <taxon>Bacillaceae</taxon>
        <taxon>Cytobacillus</taxon>
    </lineage>
</organism>
<keyword evidence="3" id="KW-1185">Reference proteome</keyword>
<sequence length="41" mass="4827">MKKQTVNTEEIKFGLTTFFLHVSFYGIVLFILLLFLDVFGR</sequence>
<evidence type="ECO:0000313" key="3">
    <source>
        <dbReference type="Proteomes" id="UP001238088"/>
    </source>
</evidence>
<gene>
    <name evidence="2" type="ORF">J2S17_000330</name>
</gene>
<protein>
    <submittedName>
        <fullName evidence="2">Uncharacterized protein</fullName>
    </submittedName>
</protein>
<keyword evidence="1" id="KW-0812">Transmembrane</keyword>
<keyword evidence="1" id="KW-0472">Membrane</keyword>
<evidence type="ECO:0000313" key="2">
    <source>
        <dbReference type="EMBL" id="MDQ0268461.1"/>
    </source>
</evidence>
<dbReference type="EMBL" id="JAUSUB010000001">
    <property type="protein sequence ID" value="MDQ0268461.1"/>
    <property type="molecule type" value="Genomic_DNA"/>
</dbReference>
<evidence type="ECO:0000256" key="1">
    <source>
        <dbReference type="SAM" id="Phobius"/>
    </source>
</evidence>
<keyword evidence="1" id="KW-1133">Transmembrane helix</keyword>
<name>A0ABU0ACL8_9BACI</name>